<dbReference type="Pfam" id="PF14289">
    <property type="entry name" value="DUF4369"/>
    <property type="match status" value="1"/>
</dbReference>
<dbReference type="PANTHER" id="PTHR42852">
    <property type="entry name" value="THIOL:DISULFIDE INTERCHANGE PROTEIN DSBE"/>
    <property type="match status" value="1"/>
</dbReference>
<evidence type="ECO:0000256" key="5">
    <source>
        <dbReference type="SAM" id="SignalP"/>
    </source>
</evidence>
<evidence type="ECO:0000256" key="2">
    <source>
        <dbReference type="ARBA" id="ARBA00022748"/>
    </source>
</evidence>
<keyword evidence="3" id="KW-1015">Disulfide bond</keyword>
<dbReference type="EMBL" id="VUNG01000062">
    <property type="protein sequence ID" value="MST85911.1"/>
    <property type="molecule type" value="Genomic_DNA"/>
</dbReference>
<dbReference type="GO" id="GO:0030313">
    <property type="term" value="C:cell envelope"/>
    <property type="evidence" value="ECO:0007669"/>
    <property type="project" value="UniProtKB-SubCell"/>
</dbReference>
<protein>
    <submittedName>
        <fullName evidence="7">AhpC/TSA family protein</fullName>
    </submittedName>
</protein>
<accession>A0A7K0KJ18</accession>
<comment type="caution">
    <text evidence="7">The sequence shown here is derived from an EMBL/GenBank/DDBJ whole genome shotgun (WGS) entry which is preliminary data.</text>
</comment>
<keyword evidence="5" id="KW-0732">Signal</keyword>
<keyword evidence="8" id="KW-1185">Reference proteome</keyword>
<name>A0A7K0KJ18_9BACT</name>
<dbReference type="InterPro" id="IPR036249">
    <property type="entry name" value="Thioredoxin-like_sf"/>
</dbReference>
<sequence length="386" mass="43136">MRRQLLTAMMALFAIIANAQSYTIKATLHGLADGTVIEFVPMSHDNEKPVATATVKGGQCSVTGQQDDPRLICMRVKDSYGMGKFMLDNSDITITADVKQKGTSQGLPVYDFANMKVTGSPLTDEYSKMYSVRDELDKIYQSNAKKFEALHQQLNNAKTDEERKTVKESSEYKTMLQADSIFFSTVEFRLDSTINAHKDSFWGPLLMMDFMNYFRPADKAVFEAMSPAAKNSWYGKKVYAELYPGGGAGAMITPFTVKDEAGKSHTLASLVKGKKVALIDFWASWCHPCRMEIPNVKALYAKYKDKGFQVISISTDRDRKAWKKACADEKLQWPSFLDADSKLADLYHVRAIPAMYLFDVATGKIIATDMDARGEKLAGKLAELLK</sequence>
<evidence type="ECO:0000256" key="1">
    <source>
        <dbReference type="ARBA" id="ARBA00004196"/>
    </source>
</evidence>
<feature type="signal peptide" evidence="5">
    <location>
        <begin position="1"/>
        <end position="19"/>
    </location>
</feature>
<comment type="subcellular location">
    <subcellularLocation>
        <location evidence="1">Cell envelope</location>
    </subcellularLocation>
</comment>
<dbReference type="InterPro" id="IPR000866">
    <property type="entry name" value="AhpC/TSA"/>
</dbReference>
<dbReference type="Gene3D" id="3.40.30.10">
    <property type="entry name" value="Glutaredoxin"/>
    <property type="match status" value="1"/>
</dbReference>
<organism evidence="7 8">
    <name type="scientific">Hallella mizrahii</name>
    <dbReference type="NCBI Taxonomy" id="2606637"/>
    <lineage>
        <taxon>Bacteria</taxon>
        <taxon>Pseudomonadati</taxon>
        <taxon>Bacteroidota</taxon>
        <taxon>Bacteroidia</taxon>
        <taxon>Bacteroidales</taxon>
        <taxon>Prevotellaceae</taxon>
        <taxon>Hallella</taxon>
    </lineage>
</organism>
<dbReference type="PANTHER" id="PTHR42852:SF6">
    <property type="entry name" value="THIOL:DISULFIDE INTERCHANGE PROTEIN DSBE"/>
    <property type="match status" value="1"/>
</dbReference>
<dbReference type="PROSITE" id="PS51352">
    <property type="entry name" value="THIOREDOXIN_2"/>
    <property type="match status" value="1"/>
</dbReference>
<evidence type="ECO:0000256" key="3">
    <source>
        <dbReference type="ARBA" id="ARBA00023157"/>
    </source>
</evidence>
<dbReference type="Pfam" id="PF00578">
    <property type="entry name" value="AhpC-TSA"/>
    <property type="match status" value="1"/>
</dbReference>
<dbReference type="Proteomes" id="UP000438914">
    <property type="component" value="Unassembled WGS sequence"/>
</dbReference>
<reference evidence="7 8" key="1">
    <citation type="submission" date="2019-08" db="EMBL/GenBank/DDBJ databases">
        <title>In-depth cultivation of the pig gut microbiome towards novel bacterial diversity and tailored functional studies.</title>
        <authorList>
            <person name="Wylensek D."/>
            <person name="Hitch T.C.A."/>
            <person name="Clavel T."/>
        </authorList>
    </citation>
    <scope>NUCLEOTIDE SEQUENCE [LARGE SCALE GENOMIC DNA]</scope>
    <source>
        <strain evidence="7 8">LKV-178-WT-2A</strain>
    </source>
</reference>
<feature type="chain" id="PRO_5029867606" evidence="5">
    <location>
        <begin position="20"/>
        <end position="386"/>
    </location>
</feature>
<dbReference type="InterPro" id="IPR050553">
    <property type="entry name" value="Thioredoxin_ResA/DsbE_sf"/>
</dbReference>
<evidence type="ECO:0000313" key="8">
    <source>
        <dbReference type="Proteomes" id="UP000438914"/>
    </source>
</evidence>
<proteinExistence type="predicted"/>
<dbReference type="CDD" id="cd02966">
    <property type="entry name" value="TlpA_like_family"/>
    <property type="match status" value="1"/>
</dbReference>
<dbReference type="SUPFAM" id="SSF52833">
    <property type="entry name" value="Thioredoxin-like"/>
    <property type="match status" value="1"/>
</dbReference>
<keyword evidence="4" id="KW-0676">Redox-active center</keyword>
<dbReference type="AlphaFoldDB" id="A0A7K0KJ18"/>
<keyword evidence="2" id="KW-0201">Cytochrome c-type biogenesis</keyword>
<dbReference type="InterPro" id="IPR025380">
    <property type="entry name" value="DUF4369"/>
</dbReference>
<dbReference type="InterPro" id="IPR013766">
    <property type="entry name" value="Thioredoxin_domain"/>
</dbReference>
<evidence type="ECO:0000256" key="4">
    <source>
        <dbReference type="ARBA" id="ARBA00023284"/>
    </source>
</evidence>
<dbReference type="RefSeq" id="WP_154535510.1">
    <property type="nucleotide sequence ID" value="NZ_VUNG01000062.1"/>
</dbReference>
<evidence type="ECO:0000259" key="6">
    <source>
        <dbReference type="PROSITE" id="PS51352"/>
    </source>
</evidence>
<dbReference type="GO" id="GO:0017004">
    <property type="term" value="P:cytochrome complex assembly"/>
    <property type="evidence" value="ECO:0007669"/>
    <property type="project" value="UniProtKB-KW"/>
</dbReference>
<dbReference type="GO" id="GO:0016209">
    <property type="term" value="F:antioxidant activity"/>
    <property type="evidence" value="ECO:0007669"/>
    <property type="project" value="InterPro"/>
</dbReference>
<gene>
    <name evidence="7" type="ORF">FYJ73_14765</name>
</gene>
<dbReference type="GO" id="GO:0016491">
    <property type="term" value="F:oxidoreductase activity"/>
    <property type="evidence" value="ECO:0007669"/>
    <property type="project" value="InterPro"/>
</dbReference>
<feature type="domain" description="Thioredoxin" evidence="6">
    <location>
        <begin position="246"/>
        <end position="386"/>
    </location>
</feature>
<evidence type="ECO:0000313" key="7">
    <source>
        <dbReference type="EMBL" id="MST85911.1"/>
    </source>
</evidence>